<gene>
    <name evidence="1" type="ORF">GSBLH_T00005037001</name>
</gene>
<organism evidence="1">
    <name type="scientific">Blastocystis hominis</name>
    <dbReference type="NCBI Taxonomy" id="12968"/>
    <lineage>
        <taxon>Eukaryota</taxon>
        <taxon>Sar</taxon>
        <taxon>Stramenopiles</taxon>
        <taxon>Bigyra</taxon>
        <taxon>Opalozoa</taxon>
        <taxon>Opalinata</taxon>
        <taxon>Blastocystidae</taxon>
        <taxon>Blastocystis</taxon>
    </lineage>
</organism>
<evidence type="ECO:0000313" key="2">
    <source>
        <dbReference type="Proteomes" id="UP000008312"/>
    </source>
</evidence>
<dbReference type="Proteomes" id="UP000008312">
    <property type="component" value="Unassembled WGS sequence"/>
</dbReference>
<dbReference type="EMBL" id="FN668691">
    <property type="protein sequence ID" value="CBK25437.2"/>
    <property type="molecule type" value="Genomic_DNA"/>
</dbReference>
<dbReference type="InParanoid" id="D8MBJ8"/>
<evidence type="ECO:0000313" key="1">
    <source>
        <dbReference type="EMBL" id="CBK25437.2"/>
    </source>
</evidence>
<keyword evidence="2" id="KW-1185">Reference proteome</keyword>
<proteinExistence type="predicted"/>
<accession>D8MBJ8</accession>
<sequence length="79" mass="9082">MFLSFSMNGGVSEAFVMNSNLVPIRQNFAIRKPFSQFLKRRKEDSLKRSDCNSDNPNTTSPIDREIVFDIIMTTIDMDC</sequence>
<dbReference type="GeneID" id="24922020"/>
<name>D8MBJ8_BLAHO</name>
<reference evidence="1" key="1">
    <citation type="submission" date="2010-02" db="EMBL/GenBank/DDBJ databases">
        <title>Sequencing and annotation of the Blastocystis hominis genome.</title>
        <authorList>
            <person name="Wincker P."/>
        </authorList>
    </citation>
    <scope>NUCLEOTIDE SEQUENCE</scope>
    <source>
        <strain evidence="1">Singapore isolate B</strain>
    </source>
</reference>
<dbReference type="RefSeq" id="XP_012899485.1">
    <property type="nucleotide sequence ID" value="XM_013044031.1"/>
</dbReference>
<dbReference type="AlphaFoldDB" id="D8MBJ8"/>
<protein>
    <submittedName>
        <fullName evidence="1">Uncharacterized protein</fullName>
    </submittedName>
</protein>